<protein>
    <recommendedName>
        <fullName evidence="2">DNA-3-methyladenine glycosylase II</fullName>
        <ecNumber evidence="2">3.2.2.21</ecNumber>
    </recommendedName>
</protein>
<evidence type="ECO:0000259" key="5">
    <source>
        <dbReference type="SMART" id="SM00478"/>
    </source>
</evidence>
<name>A0ABX6YJQ4_9MICO</name>
<keyword evidence="4" id="KW-0234">DNA repair</keyword>
<evidence type="ECO:0000256" key="3">
    <source>
        <dbReference type="ARBA" id="ARBA00022763"/>
    </source>
</evidence>
<dbReference type="CDD" id="cd00056">
    <property type="entry name" value="ENDO3c"/>
    <property type="match status" value="1"/>
</dbReference>
<dbReference type="SMART" id="SM00478">
    <property type="entry name" value="ENDO3c"/>
    <property type="match status" value="1"/>
</dbReference>
<dbReference type="Pfam" id="PF00730">
    <property type="entry name" value="HhH-GPD"/>
    <property type="match status" value="1"/>
</dbReference>
<feature type="domain" description="DNA-3-methyladenine glycosylase AlkA N-terminal" evidence="6">
    <location>
        <begin position="7"/>
        <end position="135"/>
    </location>
</feature>
<evidence type="ECO:0000256" key="4">
    <source>
        <dbReference type="ARBA" id="ARBA00023204"/>
    </source>
</evidence>
<dbReference type="InterPro" id="IPR011257">
    <property type="entry name" value="DNA_glycosylase"/>
</dbReference>
<dbReference type="SUPFAM" id="SSF48150">
    <property type="entry name" value="DNA-glycosylase"/>
    <property type="match status" value="1"/>
</dbReference>
<proteinExistence type="predicted"/>
<evidence type="ECO:0000313" key="7">
    <source>
        <dbReference type="EMBL" id="QPZ39038.1"/>
    </source>
</evidence>
<dbReference type="Gene3D" id="1.10.340.30">
    <property type="entry name" value="Hypothetical protein, domain 2"/>
    <property type="match status" value="1"/>
</dbReference>
<organism evidence="7 8">
    <name type="scientific">Paramicrobacterium chengjingii</name>
    <dbReference type="NCBI Taxonomy" id="2769067"/>
    <lineage>
        <taxon>Bacteria</taxon>
        <taxon>Bacillati</taxon>
        <taxon>Actinomycetota</taxon>
        <taxon>Actinomycetes</taxon>
        <taxon>Micrococcales</taxon>
        <taxon>Microbacteriaceae</taxon>
        <taxon>Paramicrobacterium</taxon>
    </lineage>
</organism>
<dbReference type="SUPFAM" id="SSF55945">
    <property type="entry name" value="TATA-box binding protein-like"/>
    <property type="match status" value="1"/>
</dbReference>
<dbReference type="InterPro" id="IPR003265">
    <property type="entry name" value="HhH-GPD_domain"/>
</dbReference>
<dbReference type="PANTHER" id="PTHR43003">
    <property type="entry name" value="DNA-3-METHYLADENINE GLYCOSYLASE"/>
    <property type="match status" value="1"/>
</dbReference>
<sequence>MIALAHRLNLPFTPPYDVAALLAAQRTHAVTGIDAPEFSGSTAGETRGTVETPDAVITRSIRHNGLFALVRATFRDAHVELSSSVPVDDGLARRVRRWLDLDAIPADTAHQLGDDPVIGPLVARRPGLRIFGHIDDVEAACFAVLGQQVSLASARTFQRRFVAAYGVRDFATGYSLLPDAAEIAARDPLEIREAVGLTRSRAATLHAVAAELASGLTLDGDPDSIRHRLLGLKGIGPWTADYLAVRAIGDRDAFPTGDLVLRRAMGADTARDAMQRGDAWRPLRAYATFHLWTEYAYCAAR</sequence>
<gene>
    <name evidence="7" type="ORF">HCR76_02795</name>
</gene>
<dbReference type="Pfam" id="PF06029">
    <property type="entry name" value="AlkA_N"/>
    <property type="match status" value="1"/>
</dbReference>
<dbReference type="Gene3D" id="1.10.1670.10">
    <property type="entry name" value="Helix-hairpin-Helix base-excision DNA repair enzymes (C-terminal)"/>
    <property type="match status" value="1"/>
</dbReference>
<evidence type="ECO:0000256" key="2">
    <source>
        <dbReference type="ARBA" id="ARBA00012000"/>
    </source>
</evidence>
<dbReference type="Gene3D" id="3.30.310.20">
    <property type="entry name" value="DNA-3-methyladenine glycosylase AlkA, N-terminal domain"/>
    <property type="match status" value="1"/>
</dbReference>
<evidence type="ECO:0000259" key="6">
    <source>
        <dbReference type="SMART" id="SM01009"/>
    </source>
</evidence>
<dbReference type="PANTHER" id="PTHR43003:SF13">
    <property type="entry name" value="DNA-3-METHYLADENINE GLYCOSYLASE 2"/>
    <property type="match status" value="1"/>
</dbReference>
<dbReference type="RefSeq" id="WP_166984879.1">
    <property type="nucleotide sequence ID" value="NZ_CP061169.1"/>
</dbReference>
<dbReference type="InterPro" id="IPR010316">
    <property type="entry name" value="AlkA_N"/>
</dbReference>
<dbReference type="EMBL" id="CP061169">
    <property type="protein sequence ID" value="QPZ39038.1"/>
    <property type="molecule type" value="Genomic_DNA"/>
</dbReference>
<evidence type="ECO:0000256" key="1">
    <source>
        <dbReference type="ARBA" id="ARBA00000086"/>
    </source>
</evidence>
<comment type="catalytic activity">
    <reaction evidence="1">
        <text>Hydrolysis of alkylated DNA, releasing 3-methyladenine, 3-methylguanine, 7-methylguanine and 7-methyladenine.</text>
        <dbReference type="EC" id="3.2.2.21"/>
    </reaction>
</comment>
<dbReference type="InterPro" id="IPR051912">
    <property type="entry name" value="Alkylbase_DNA_Glycosylase/TA"/>
</dbReference>
<dbReference type="Proteomes" id="UP000662814">
    <property type="component" value="Chromosome"/>
</dbReference>
<evidence type="ECO:0000313" key="8">
    <source>
        <dbReference type="Proteomes" id="UP000662814"/>
    </source>
</evidence>
<keyword evidence="3" id="KW-0227">DNA damage</keyword>
<dbReference type="EC" id="3.2.2.21" evidence="2"/>
<reference evidence="7 8" key="1">
    <citation type="submission" date="2020-12" db="EMBL/GenBank/DDBJ databases">
        <title>Microbacterium sp. HY060.</title>
        <authorList>
            <person name="Zhou J."/>
        </authorList>
    </citation>
    <scope>NUCLEOTIDE SEQUENCE [LARGE SCALE GENOMIC DNA]</scope>
    <source>
        <strain evidence="7 8">HY60</strain>
    </source>
</reference>
<dbReference type="InterPro" id="IPR037046">
    <property type="entry name" value="AlkA_N_sf"/>
</dbReference>
<keyword evidence="8" id="KW-1185">Reference proteome</keyword>
<dbReference type="SMART" id="SM01009">
    <property type="entry name" value="AlkA_N"/>
    <property type="match status" value="1"/>
</dbReference>
<accession>A0ABX6YJQ4</accession>
<feature type="domain" description="HhH-GPD" evidence="5">
    <location>
        <begin position="145"/>
        <end position="301"/>
    </location>
</feature>
<dbReference type="InterPro" id="IPR023170">
    <property type="entry name" value="HhH_base_excis_C"/>
</dbReference>